<protein>
    <submittedName>
        <fullName evidence="3">Uncharacterized protein</fullName>
    </submittedName>
</protein>
<name>A0AAE0BLP2_9CHLO</name>
<feature type="compositionally biased region" description="Basic and acidic residues" evidence="2">
    <location>
        <begin position="13"/>
        <end position="26"/>
    </location>
</feature>
<gene>
    <name evidence="3" type="ORF">CYMTET_51741</name>
</gene>
<keyword evidence="1" id="KW-0175">Coiled coil</keyword>
<organism evidence="3 4">
    <name type="scientific">Cymbomonas tetramitiformis</name>
    <dbReference type="NCBI Taxonomy" id="36881"/>
    <lineage>
        <taxon>Eukaryota</taxon>
        <taxon>Viridiplantae</taxon>
        <taxon>Chlorophyta</taxon>
        <taxon>Pyramimonadophyceae</taxon>
        <taxon>Pyramimonadales</taxon>
        <taxon>Pyramimonadaceae</taxon>
        <taxon>Cymbomonas</taxon>
    </lineage>
</organism>
<feature type="region of interest" description="Disordered" evidence="2">
    <location>
        <begin position="170"/>
        <end position="265"/>
    </location>
</feature>
<feature type="region of interest" description="Disordered" evidence="2">
    <location>
        <begin position="80"/>
        <end position="105"/>
    </location>
</feature>
<sequence length="283" mass="32794">MKGASGSSMVKTSAKEHALEGPKELPDVTQSSDSKRTTRDAESLGWITESGIMPKKQREIEGVSAASLVDLQAQLYRTQEDAKRRQEGLEPLDDAGRKKSDFKVSSLFERRNGGVEERDRKDMLHTLPEDPTSQCFQALERKAALYEKIARGEIPDNEDLYNVDFVRKGYLEDDPPEHSRIDLPRSYDEHGTGGMLSDDMQMARDRVSWEEESRRTMQEEKEREQRREQQKERIQEQAQKTRDGRERVQSLKERRASQVDRNRERLKAAFLKKQVEKLREAKN</sequence>
<feature type="compositionally biased region" description="Basic and acidic residues" evidence="2">
    <location>
        <begin position="201"/>
        <end position="265"/>
    </location>
</feature>
<dbReference type="InterPro" id="IPR025066">
    <property type="entry name" value="CCDC174-like"/>
</dbReference>
<dbReference type="AlphaFoldDB" id="A0AAE0BLP2"/>
<evidence type="ECO:0000256" key="2">
    <source>
        <dbReference type="SAM" id="MobiDB-lite"/>
    </source>
</evidence>
<evidence type="ECO:0000313" key="4">
    <source>
        <dbReference type="Proteomes" id="UP001190700"/>
    </source>
</evidence>
<keyword evidence="4" id="KW-1185">Reference proteome</keyword>
<feature type="compositionally biased region" description="Basic and acidic residues" evidence="2">
    <location>
        <begin position="33"/>
        <end position="42"/>
    </location>
</feature>
<feature type="compositionally biased region" description="Basic and acidic residues" evidence="2">
    <location>
        <begin position="170"/>
        <end position="191"/>
    </location>
</feature>
<feature type="compositionally biased region" description="Polar residues" evidence="2">
    <location>
        <begin position="1"/>
        <end position="11"/>
    </location>
</feature>
<dbReference type="GO" id="GO:0005634">
    <property type="term" value="C:nucleus"/>
    <property type="evidence" value="ECO:0007669"/>
    <property type="project" value="TreeGrafter"/>
</dbReference>
<dbReference type="EMBL" id="LGRX02034292">
    <property type="protein sequence ID" value="KAK3238233.1"/>
    <property type="molecule type" value="Genomic_DNA"/>
</dbReference>
<accession>A0AAE0BLP2</accession>
<evidence type="ECO:0000313" key="3">
    <source>
        <dbReference type="EMBL" id="KAK3238233.1"/>
    </source>
</evidence>
<dbReference type="PANTHER" id="PTHR15885:SF1">
    <property type="entry name" value="COILED-COIL DOMAIN-CONTAINING PROTEIN 174"/>
    <property type="match status" value="1"/>
</dbReference>
<comment type="caution">
    <text evidence="3">The sequence shown here is derived from an EMBL/GenBank/DDBJ whole genome shotgun (WGS) entry which is preliminary data.</text>
</comment>
<evidence type="ECO:0000256" key="1">
    <source>
        <dbReference type="ARBA" id="ARBA00023054"/>
    </source>
</evidence>
<proteinExistence type="predicted"/>
<feature type="region of interest" description="Disordered" evidence="2">
    <location>
        <begin position="1"/>
        <end position="50"/>
    </location>
</feature>
<dbReference type="Proteomes" id="UP001190700">
    <property type="component" value="Unassembled WGS sequence"/>
</dbReference>
<reference evidence="3 4" key="1">
    <citation type="journal article" date="2015" name="Genome Biol. Evol.">
        <title>Comparative Genomics of a Bacterivorous Green Alga Reveals Evolutionary Causalities and Consequences of Phago-Mixotrophic Mode of Nutrition.</title>
        <authorList>
            <person name="Burns J.A."/>
            <person name="Paasch A."/>
            <person name="Narechania A."/>
            <person name="Kim E."/>
        </authorList>
    </citation>
    <scope>NUCLEOTIDE SEQUENCE [LARGE SCALE GENOMIC DNA]</scope>
    <source>
        <strain evidence="3 4">PLY_AMNH</strain>
    </source>
</reference>
<dbReference type="PANTHER" id="PTHR15885">
    <property type="entry name" value="COILED-COIL DOMAIN-CONTAINING PROTEIN 174"/>
    <property type="match status" value="1"/>
</dbReference>